<comment type="caution">
    <text evidence="2">The sequence shown here is derived from an EMBL/GenBank/DDBJ whole genome shotgun (WGS) entry which is preliminary data.</text>
</comment>
<feature type="compositionally biased region" description="Low complexity" evidence="1">
    <location>
        <begin position="78"/>
        <end position="93"/>
    </location>
</feature>
<dbReference type="VEuPathDB" id="TriTrypDB:LtaPh_1602700"/>
<gene>
    <name evidence="2" type="ORF">LtaPh_1602700</name>
</gene>
<feature type="region of interest" description="Disordered" evidence="1">
    <location>
        <begin position="392"/>
        <end position="422"/>
    </location>
</feature>
<dbReference type="Proteomes" id="UP000419144">
    <property type="component" value="Unassembled WGS sequence"/>
</dbReference>
<evidence type="ECO:0000313" key="2">
    <source>
        <dbReference type="EMBL" id="GET87379.1"/>
    </source>
</evidence>
<proteinExistence type="predicted"/>
<protein>
    <submittedName>
        <fullName evidence="2">Uncharacterized protein</fullName>
    </submittedName>
</protein>
<keyword evidence="3" id="KW-1185">Reference proteome</keyword>
<dbReference type="OrthoDB" id="272819at2759"/>
<name>A0A640KIR6_LEITA</name>
<dbReference type="AlphaFoldDB" id="A0A640KIR6"/>
<evidence type="ECO:0000256" key="1">
    <source>
        <dbReference type="SAM" id="MobiDB-lite"/>
    </source>
</evidence>
<evidence type="ECO:0000313" key="3">
    <source>
        <dbReference type="Proteomes" id="UP000419144"/>
    </source>
</evidence>
<organism evidence="2 3">
    <name type="scientific">Leishmania tarentolae</name>
    <name type="common">Sauroleishmania tarentolae</name>
    <dbReference type="NCBI Taxonomy" id="5689"/>
    <lineage>
        <taxon>Eukaryota</taxon>
        <taxon>Discoba</taxon>
        <taxon>Euglenozoa</taxon>
        <taxon>Kinetoplastea</taxon>
        <taxon>Metakinetoplastina</taxon>
        <taxon>Trypanosomatida</taxon>
        <taxon>Trypanosomatidae</taxon>
        <taxon>Leishmaniinae</taxon>
        <taxon>Leishmania</taxon>
        <taxon>lizard Leishmania</taxon>
    </lineage>
</organism>
<accession>A0A640KIR6</accession>
<sequence>MLVRSSWSRISKPTRHTWMAMMMDECVTMEPPHIAVFVQRTFEDSCGVPTKGSVGQSAGVTSSDTQSPIVTDRSPLCASSPLTTSAPPSAPIAGAPAAKARAWAAVARLLCESGDWVRAAAVLDGLPLSVQQITRHKAVRDEWPMPRLVRESWRRAPNPQAANQATVTTPPSSTLPNIDAGPLQSFVSQSREALAACRTAELVRVAYSLTRPCVVGAAPALAADTPVASLRGLRSEQQAIVTELQRRGAVLEVVQCILNWQRRHLALIDTEKTTATSSDTCADVFDGLKTVKEVLFPFAPTRDAVDGAHQIRGATRAVDSVFRYRSNESSRRPPLYTLAHLQVIRQVVSSNPILVARCLCDRTVADRLLCHAGDAVAVEVALLFMKHIASSGSGEAARGPPVLTPPREGEGVGAELPKETAPSTCVPMSRTVHFSASSALSTATLLSQATLKPASCEGFAAMETLWCAVAALLFLLHPYIHAQSKTGKEKLLSAMLAALDETKAMLAADCVHSEPTSTVAGRGVSVSPLTQGRTRIQRGCRTRAALSDTARYAIKGAVESACSPLLSHEPQVRFIRLRMFGQLVKALGDLGVPVPNALAQCLFLCMADTVAPPFSWSAPDASSDSVAEYLSGAPSTRWLHALDMLEAARQQSAYRVSAAHERAILSGLQSISITRTWTSALRTVAAFEMRYNIMPNERTLPTLLLNLKQQSWQDAFRVLRYVPGGEADRASPLILRDLQLVALKYASWAVPLQLMTHLQNRQADGFMNYLYCLCAAARGGKAEMAFHLFLSLKRGRGRHSALVALSPYNELTVAVAAVAMLDYNQAEALVSFSARVAAMREAGATTGVAAEAAADSGSPLLTVHGRHMAQAAHTCALLALHRHRDLASFLQQCVTEASLPAVLRRVVVLQCLLGLDHLHAPVRLVFDVIGYRCSTLGEHAVPPSQGASENPERRFLTAVAADQQRDSTFETRQRGTAERRQHLYIPVVHQRSQKKALATAWGIFTRDQEAALPPHVARLVAECMVEEGVGAEYLTAALL</sequence>
<feature type="region of interest" description="Disordered" evidence="1">
    <location>
        <begin position="48"/>
        <end position="93"/>
    </location>
</feature>
<reference evidence="2" key="1">
    <citation type="submission" date="2019-11" db="EMBL/GenBank/DDBJ databases">
        <title>Leishmania tarentolae CDS.</title>
        <authorList>
            <person name="Goto Y."/>
            <person name="Yamagishi J."/>
        </authorList>
    </citation>
    <scope>NUCLEOTIDE SEQUENCE [LARGE SCALE GENOMIC DNA]</scope>
    <source>
        <strain evidence="2">Parrot Tar II</strain>
    </source>
</reference>
<feature type="compositionally biased region" description="Polar residues" evidence="1">
    <location>
        <begin position="53"/>
        <end position="69"/>
    </location>
</feature>
<dbReference type="EMBL" id="BLBS01000020">
    <property type="protein sequence ID" value="GET87379.1"/>
    <property type="molecule type" value="Genomic_DNA"/>
</dbReference>